<accession>A0ABM0JFZ8</accession>
<dbReference type="SMART" id="SM00595">
    <property type="entry name" value="MADF"/>
    <property type="match status" value="1"/>
</dbReference>
<dbReference type="RefSeq" id="XP_005092826.1">
    <property type="nucleotide sequence ID" value="XM_005092769.3"/>
</dbReference>
<dbReference type="PROSITE" id="PS51029">
    <property type="entry name" value="MADF"/>
    <property type="match status" value="1"/>
</dbReference>
<evidence type="ECO:0000259" key="1">
    <source>
        <dbReference type="PROSITE" id="PS51029"/>
    </source>
</evidence>
<dbReference type="Pfam" id="PF10545">
    <property type="entry name" value="MADF_DNA_bdg"/>
    <property type="match status" value="1"/>
</dbReference>
<reference evidence="3" key="1">
    <citation type="submission" date="2025-08" db="UniProtKB">
        <authorList>
            <consortium name="RefSeq"/>
        </authorList>
    </citation>
    <scope>IDENTIFICATION</scope>
</reference>
<evidence type="ECO:0000313" key="2">
    <source>
        <dbReference type="Proteomes" id="UP000694888"/>
    </source>
</evidence>
<dbReference type="GeneID" id="101845756"/>
<name>A0ABM0JFZ8_APLCA</name>
<organism evidence="2 3">
    <name type="scientific">Aplysia californica</name>
    <name type="common">California sea hare</name>
    <dbReference type="NCBI Taxonomy" id="6500"/>
    <lineage>
        <taxon>Eukaryota</taxon>
        <taxon>Metazoa</taxon>
        <taxon>Spiralia</taxon>
        <taxon>Lophotrochozoa</taxon>
        <taxon>Mollusca</taxon>
        <taxon>Gastropoda</taxon>
        <taxon>Heterobranchia</taxon>
        <taxon>Euthyneura</taxon>
        <taxon>Tectipleura</taxon>
        <taxon>Aplysiida</taxon>
        <taxon>Aplysioidea</taxon>
        <taxon>Aplysiidae</taxon>
        <taxon>Aplysia</taxon>
    </lineage>
</organism>
<dbReference type="PANTHER" id="PTHR12243">
    <property type="entry name" value="MADF DOMAIN TRANSCRIPTION FACTOR"/>
    <property type="match status" value="1"/>
</dbReference>
<proteinExistence type="predicted"/>
<dbReference type="InterPro" id="IPR006578">
    <property type="entry name" value="MADF-dom"/>
</dbReference>
<dbReference type="Proteomes" id="UP000694888">
    <property type="component" value="Unplaced"/>
</dbReference>
<sequence>MSRQMPLDVAESLIYAVQKRDVLYNINCKGYKNRNSTEMAWTAVSREIGRDVTFCKTTWSQFRATYKRTLTQHQLRSASKPGKQPLWYLFRQMSFLKDHVRQQIQDEAHTSSSCSPDLELCVELQEQKQEYTDTDETVTGDIVTTYEQASSAPMMKGDRKRKALHVDPNQETFLESRKRVPPPPPALEFQTVPPPALQPELQIFWSLVPFIRQLTERSRRVFVSQTTSLLMDLLDQQD</sequence>
<dbReference type="PANTHER" id="PTHR12243:SF67">
    <property type="entry name" value="COREPRESSOR OF PANGOLIN, ISOFORM A-RELATED"/>
    <property type="match status" value="1"/>
</dbReference>
<evidence type="ECO:0000313" key="3">
    <source>
        <dbReference type="RefSeq" id="XP_005092826.1"/>
    </source>
</evidence>
<gene>
    <name evidence="3" type="primary">LOC101845756</name>
</gene>
<protein>
    <submittedName>
        <fullName evidence="3">Uncharacterized protein LOC101845756</fullName>
    </submittedName>
</protein>
<keyword evidence="2" id="KW-1185">Reference proteome</keyword>
<dbReference type="InterPro" id="IPR039353">
    <property type="entry name" value="TF_Adf1"/>
</dbReference>
<feature type="domain" description="MADF" evidence="1">
    <location>
        <begin position="12"/>
        <end position="101"/>
    </location>
</feature>